<organism evidence="8 9">
    <name type="scientific">Nezara viridula</name>
    <name type="common">Southern green stink bug</name>
    <name type="synonym">Cimex viridulus</name>
    <dbReference type="NCBI Taxonomy" id="85310"/>
    <lineage>
        <taxon>Eukaryota</taxon>
        <taxon>Metazoa</taxon>
        <taxon>Ecdysozoa</taxon>
        <taxon>Arthropoda</taxon>
        <taxon>Hexapoda</taxon>
        <taxon>Insecta</taxon>
        <taxon>Pterygota</taxon>
        <taxon>Neoptera</taxon>
        <taxon>Paraneoptera</taxon>
        <taxon>Hemiptera</taxon>
        <taxon>Heteroptera</taxon>
        <taxon>Panheteroptera</taxon>
        <taxon>Pentatomomorpha</taxon>
        <taxon>Pentatomoidea</taxon>
        <taxon>Pentatomidae</taxon>
        <taxon>Pentatominae</taxon>
        <taxon>Nezara</taxon>
    </lineage>
</organism>
<dbReference type="AlphaFoldDB" id="A0A9P0H5G8"/>
<reference evidence="8" key="1">
    <citation type="submission" date="2022-01" db="EMBL/GenBank/DDBJ databases">
        <authorList>
            <person name="King R."/>
        </authorList>
    </citation>
    <scope>NUCLEOTIDE SEQUENCE</scope>
</reference>
<evidence type="ECO:0000259" key="7">
    <source>
        <dbReference type="Pfam" id="PF12894"/>
    </source>
</evidence>
<dbReference type="PROSITE" id="PS50294">
    <property type="entry name" value="WD_REPEATS_REGION"/>
    <property type="match status" value="1"/>
</dbReference>
<keyword evidence="2" id="KW-0539">Nucleus</keyword>
<dbReference type="Gene3D" id="2.130.10.10">
    <property type="entry name" value="YVTN repeat-like/Quinoprotein amine dehydrogenase"/>
    <property type="match status" value="2"/>
</dbReference>
<evidence type="ECO:0000259" key="6">
    <source>
        <dbReference type="Pfam" id="PF04003"/>
    </source>
</evidence>
<dbReference type="Proteomes" id="UP001152798">
    <property type="component" value="Chromosome 3"/>
</dbReference>
<protein>
    <recommendedName>
        <fullName evidence="10">WD repeat-containing protein 43</fullName>
    </recommendedName>
</protein>
<accession>A0A9P0H5G8</accession>
<name>A0A9P0H5G8_NEZVI</name>
<dbReference type="SUPFAM" id="SSF50978">
    <property type="entry name" value="WD40 repeat-like"/>
    <property type="match status" value="1"/>
</dbReference>
<evidence type="ECO:0000256" key="5">
    <source>
        <dbReference type="SAM" id="MobiDB-lite"/>
    </source>
</evidence>
<dbReference type="SMART" id="SM00320">
    <property type="entry name" value="WD40"/>
    <property type="match status" value="5"/>
</dbReference>
<comment type="subcellular location">
    <subcellularLocation>
        <location evidence="1">Nucleus</location>
    </subcellularLocation>
</comment>
<feature type="repeat" description="WD" evidence="4">
    <location>
        <begin position="189"/>
        <end position="221"/>
    </location>
</feature>
<evidence type="ECO:0000256" key="2">
    <source>
        <dbReference type="ARBA" id="ARBA00023242"/>
    </source>
</evidence>
<evidence type="ECO:0000313" key="9">
    <source>
        <dbReference type="Proteomes" id="UP001152798"/>
    </source>
</evidence>
<dbReference type="PANTHER" id="PTHR44267:SF1">
    <property type="entry name" value="WD REPEAT-CONTAINING PROTEIN 43"/>
    <property type="match status" value="1"/>
</dbReference>
<dbReference type="InterPro" id="IPR036322">
    <property type="entry name" value="WD40_repeat_dom_sf"/>
</dbReference>
<sequence>MVKISKTMVKDFSLFSDCGRYFVYSSQSGKLKIWDTISGTLKQEYVPNLHLNSPCSSLSWINLSSRVNSPWKSKKRKIEEDKNLIALGTSDGFVAIFSLSEGKIVTKLEGGHSGAVTGLGWSREAGLFSSSHHEVVVWDISSKQIKSKWKSSKGNITCICVSDDGEFCVTGSHTLQLWDVKLKKLLKTYTGHHSEVVSLVFINKQYFLSCGSEDRHITVWSTKDDCDESLGRFAVGESIKNGISIFENESTLHLCTSTRNGQLIYFNHQLNGKIGKVIKPLHTVEIIDDHSSNILPVTGVKMSSESMVAIAYGHSPFFSFETLDITNLKKNKVTFTRKDKHLNKVLSNKETTKDTDDQAQYVSYGNRKNAGDVAMEERLGNLSIGNPVISDKYSPYNLSNLLTQGLESKDRSLLESVLFRKDPQVIAETVSKLPVSALAPLIGQLNTMILGKTFPSIVGCMWLKGVLRQHSSQLLANGSTSALLASLQALIESRLAVLGPLRGLSGRLDHIISQLDSPQDHSPKNEDSVLFYQEEDSSDERESLMLDGDGSESEDKWEELSEDQLDSDEAS</sequence>
<comment type="similarity">
    <text evidence="3">Belongs to the UTP5 family.</text>
</comment>
<dbReference type="InterPro" id="IPR007148">
    <property type="entry name" value="SSU_processome_Utp12"/>
</dbReference>
<dbReference type="Pfam" id="PF00400">
    <property type="entry name" value="WD40"/>
    <property type="match status" value="1"/>
</dbReference>
<gene>
    <name evidence="8" type="ORF">NEZAVI_LOCUS6010</name>
</gene>
<dbReference type="GO" id="GO:0005730">
    <property type="term" value="C:nucleolus"/>
    <property type="evidence" value="ECO:0007669"/>
    <property type="project" value="TreeGrafter"/>
</dbReference>
<evidence type="ECO:0008006" key="10">
    <source>
        <dbReference type="Google" id="ProtNLM"/>
    </source>
</evidence>
<feature type="compositionally biased region" description="Acidic residues" evidence="5">
    <location>
        <begin position="549"/>
        <end position="571"/>
    </location>
</feature>
<evidence type="ECO:0000256" key="1">
    <source>
        <dbReference type="ARBA" id="ARBA00004123"/>
    </source>
</evidence>
<feature type="region of interest" description="Disordered" evidence="5">
    <location>
        <begin position="515"/>
        <end position="571"/>
    </location>
</feature>
<evidence type="ECO:0000256" key="3">
    <source>
        <dbReference type="ARBA" id="ARBA00038335"/>
    </source>
</evidence>
<keyword evidence="9" id="KW-1185">Reference proteome</keyword>
<dbReference type="OrthoDB" id="30195at2759"/>
<dbReference type="EMBL" id="OV725079">
    <property type="protein sequence ID" value="CAH1395805.1"/>
    <property type="molecule type" value="Genomic_DNA"/>
</dbReference>
<feature type="compositionally biased region" description="Basic and acidic residues" evidence="5">
    <location>
        <begin position="518"/>
        <end position="527"/>
    </location>
</feature>
<evidence type="ECO:0000313" key="8">
    <source>
        <dbReference type="EMBL" id="CAH1395805.1"/>
    </source>
</evidence>
<proteinExistence type="inferred from homology"/>
<dbReference type="PANTHER" id="PTHR44267">
    <property type="entry name" value="WD REPEAT-CONTAINING PROTEIN 43"/>
    <property type="match status" value="1"/>
</dbReference>
<dbReference type="Pfam" id="PF12894">
    <property type="entry name" value="ANAPC4_WD40"/>
    <property type="match status" value="1"/>
</dbReference>
<evidence type="ECO:0000256" key="4">
    <source>
        <dbReference type="PROSITE-ProRule" id="PRU00221"/>
    </source>
</evidence>
<dbReference type="InterPro" id="IPR015943">
    <property type="entry name" value="WD40/YVTN_repeat-like_dom_sf"/>
</dbReference>
<dbReference type="InterPro" id="IPR001680">
    <property type="entry name" value="WD40_rpt"/>
</dbReference>
<dbReference type="GO" id="GO:0000462">
    <property type="term" value="P:maturation of SSU-rRNA from tricistronic rRNA transcript (SSU-rRNA, 5.8S rRNA, LSU-rRNA)"/>
    <property type="evidence" value="ECO:0007669"/>
    <property type="project" value="TreeGrafter"/>
</dbReference>
<feature type="domain" description="Anaphase-promoting complex subunit 4-like WD40" evidence="7">
    <location>
        <begin position="81"/>
        <end position="159"/>
    </location>
</feature>
<dbReference type="InterPro" id="IPR052414">
    <property type="entry name" value="U3_snoRNA-assoc_WDR"/>
</dbReference>
<dbReference type="PROSITE" id="PS50082">
    <property type="entry name" value="WD_REPEATS_2"/>
    <property type="match status" value="1"/>
</dbReference>
<dbReference type="InterPro" id="IPR024977">
    <property type="entry name" value="Apc4-like_WD40_dom"/>
</dbReference>
<feature type="domain" description="Small-subunit processome Utp12" evidence="6">
    <location>
        <begin position="410"/>
        <end position="512"/>
    </location>
</feature>
<dbReference type="Pfam" id="PF04003">
    <property type="entry name" value="Utp12"/>
    <property type="match status" value="1"/>
</dbReference>
<keyword evidence="4" id="KW-0853">WD repeat</keyword>